<dbReference type="WBParaSite" id="TTAC_0000371201-mRNA-1">
    <property type="protein sequence ID" value="TTAC_0000371201-mRNA-1"/>
    <property type="gene ID" value="TTAC_0000371201"/>
</dbReference>
<dbReference type="OrthoDB" id="18190at2759"/>
<name>A0A0R3WSH2_HYDTA</name>
<gene>
    <name evidence="1" type="ORF">TTAC_LOCUS3697</name>
</gene>
<dbReference type="AlphaFoldDB" id="A0A0R3WSH2"/>
<protein>
    <submittedName>
        <fullName evidence="3">HAUS6_N domain-containing protein</fullName>
    </submittedName>
</protein>
<evidence type="ECO:0000313" key="1">
    <source>
        <dbReference type="EMBL" id="VDM23167.1"/>
    </source>
</evidence>
<evidence type="ECO:0000313" key="3">
    <source>
        <dbReference type="WBParaSite" id="TTAC_0000371201-mRNA-1"/>
    </source>
</evidence>
<reference evidence="3" key="1">
    <citation type="submission" date="2017-02" db="UniProtKB">
        <authorList>
            <consortium name="WormBaseParasite"/>
        </authorList>
    </citation>
    <scope>IDENTIFICATION</scope>
</reference>
<dbReference type="PANTHER" id="PTHR20938">
    <property type="entry name" value="INTEGRATOR COMPLEX SUBUNIT 4"/>
    <property type="match status" value="1"/>
</dbReference>
<dbReference type="GO" id="GO:0032039">
    <property type="term" value="C:integrator complex"/>
    <property type="evidence" value="ECO:0007669"/>
    <property type="project" value="TreeGrafter"/>
</dbReference>
<keyword evidence="2" id="KW-1185">Reference proteome</keyword>
<dbReference type="Proteomes" id="UP000274429">
    <property type="component" value="Unassembled WGS sequence"/>
</dbReference>
<dbReference type="STRING" id="6205.A0A0R3WSH2"/>
<accession>A0A0R3WSH2</accession>
<evidence type="ECO:0000313" key="2">
    <source>
        <dbReference type="Proteomes" id="UP000274429"/>
    </source>
</evidence>
<reference evidence="1 2" key="2">
    <citation type="submission" date="2018-11" db="EMBL/GenBank/DDBJ databases">
        <authorList>
            <consortium name="Pathogen Informatics"/>
        </authorList>
    </citation>
    <scope>NUCLEOTIDE SEQUENCE [LARGE SCALE GENOMIC DNA]</scope>
</reference>
<dbReference type="GO" id="GO:0016180">
    <property type="term" value="P:snRNA processing"/>
    <property type="evidence" value="ECO:0007669"/>
    <property type="project" value="TreeGrafter"/>
</dbReference>
<proteinExistence type="predicted"/>
<dbReference type="EMBL" id="UYWX01002887">
    <property type="protein sequence ID" value="VDM23167.1"/>
    <property type="molecule type" value="Genomic_DNA"/>
</dbReference>
<sequence length="395" mass="43541">MMITTPLAHLDAEAVGRRHPAFVEVCVYNLLRTHPWLSEPEPTKEDAAYITVLLLVLNAHPGAPGIAAHFPRHLATSQRQRLDEGAEIATSDQLLRFLTSTVEMLRRHTLECIDTLPKGQVEPMDVDGSLAVDLQLCQRLNRLKHVLSLELKVCQQTVEGGPWLGDLPSWLSCLLTAVHSLLSACLPNNNFTVFDAIDAITTPDQQTALLKQARRLLLKAEHMYLGLNSSEVSAICALRLVAQGPPLLLDMEAVRQAVKQIAEICPKADEVAAAVGRIRKLHAQLLHPPPVMSDANAVTRTGRGTLPEIKFTALLASAAVRIWAVVTGLSLDQARENVRVIYRRPDTGKQQQRRSFWQPPARAWTLLESPLPTSNGDKSMSCISSKTPTLELQVR</sequence>
<dbReference type="PANTHER" id="PTHR20938:SF0">
    <property type="entry name" value="INTEGRATOR COMPLEX SUBUNIT 4"/>
    <property type="match status" value="1"/>
</dbReference>
<organism evidence="3">
    <name type="scientific">Hydatigena taeniaeformis</name>
    <name type="common">Feline tapeworm</name>
    <name type="synonym">Taenia taeniaeformis</name>
    <dbReference type="NCBI Taxonomy" id="6205"/>
    <lineage>
        <taxon>Eukaryota</taxon>
        <taxon>Metazoa</taxon>
        <taxon>Spiralia</taxon>
        <taxon>Lophotrochozoa</taxon>
        <taxon>Platyhelminthes</taxon>
        <taxon>Cestoda</taxon>
        <taxon>Eucestoda</taxon>
        <taxon>Cyclophyllidea</taxon>
        <taxon>Taeniidae</taxon>
        <taxon>Hydatigera</taxon>
    </lineage>
</organism>